<sequence>MNSGMGPEMLVFAKPKTWGFLSSAMADGMRSGKYLRPSNWRYRRSQTCGGTGPTRSQSTSSTRSTASRLISSPDFLVVGMAELGVGDGERRVKKCGEAKGPSRR</sequence>
<keyword evidence="3" id="KW-1185">Reference proteome</keyword>
<name>A0AA88J3M8_FICCA</name>
<reference evidence="2" key="1">
    <citation type="submission" date="2023-07" db="EMBL/GenBank/DDBJ databases">
        <title>draft genome sequence of fig (Ficus carica).</title>
        <authorList>
            <person name="Takahashi T."/>
            <person name="Nishimura K."/>
        </authorList>
    </citation>
    <scope>NUCLEOTIDE SEQUENCE</scope>
</reference>
<proteinExistence type="predicted"/>
<evidence type="ECO:0000256" key="1">
    <source>
        <dbReference type="SAM" id="MobiDB-lite"/>
    </source>
</evidence>
<evidence type="ECO:0000313" key="3">
    <source>
        <dbReference type="Proteomes" id="UP001187192"/>
    </source>
</evidence>
<protein>
    <submittedName>
        <fullName evidence="2">Uncharacterized protein</fullName>
    </submittedName>
</protein>
<dbReference type="Proteomes" id="UP001187192">
    <property type="component" value="Unassembled WGS sequence"/>
</dbReference>
<gene>
    <name evidence="2" type="ORF">TIFTF001_033366</name>
</gene>
<organism evidence="2 3">
    <name type="scientific">Ficus carica</name>
    <name type="common">Common fig</name>
    <dbReference type="NCBI Taxonomy" id="3494"/>
    <lineage>
        <taxon>Eukaryota</taxon>
        <taxon>Viridiplantae</taxon>
        <taxon>Streptophyta</taxon>
        <taxon>Embryophyta</taxon>
        <taxon>Tracheophyta</taxon>
        <taxon>Spermatophyta</taxon>
        <taxon>Magnoliopsida</taxon>
        <taxon>eudicotyledons</taxon>
        <taxon>Gunneridae</taxon>
        <taxon>Pentapetalae</taxon>
        <taxon>rosids</taxon>
        <taxon>fabids</taxon>
        <taxon>Rosales</taxon>
        <taxon>Moraceae</taxon>
        <taxon>Ficeae</taxon>
        <taxon>Ficus</taxon>
    </lineage>
</organism>
<feature type="region of interest" description="Disordered" evidence="1">
    <location>
        <begin position="44"/>
        <end position="68"/>
    </location>
</feature>
<evidence type="ECO:0000313" key="2">
    <source>
        <dbReference type="EMBL" id="GMN64293.1"/>
    </source>
</evidence>
<comment type="caution">
    <text evidence="2">The sequence shown here is derived from an EMBL/GenBank/DDBJ whole genome shotgun (WGS) entry which is preliminary data.</text>
</comment>
<dbReference type="EMBL" id="BTGU01000175">
    <property type="protein sequence ID" value="GMN64293.1"/>
    <property type="molecule type" value="Genomic_DNA"/>
</dbReference>
<feature type="compositionally biased region" description="Low complexity" evidence="1">
    <location>
        <begin position="53"/>
        <end position="68"/>
    </location>
</feature>
<dbReference type="AlphaFoldDB" id="A0AA88J3M8"/>
<accession>A0AA88J3M8</accession>